<accession>A0A0C3BGX3</accession>
<dbReference type="EMBL" id="KN831810">
    <property type="protein sequence ID" value="KIM35980.1"/>
    <property type="molecule type" value="Genomic_DNA"/>
</dbReference>
<reference evidence="2" key="2">
    <citation type="submission" date="2015-01" db="EMBL/GenBank/DDBJ databases">
        <title>Evolutionary Origins and Diversification of the Mycorrhizal Mutualists.</title>
        <authorList>
            <consortium name="DOE Joint Genome Institute"/>
            <consortium name="Mycorrhizal Genomics Consortium"/>
            <person name="Kohler A."/>
            <person name="Kuo A."/>
            <person name="Nagy L.G."/>
            <person name="Floudas D."/>
            <person name="Copeland A."/>
            <person name="Barry K.W."/>
            <person name="Cichocki N."/>
            <person name="Veneault-Fourrey C."/>
            <person name="LaButti K."/>
            <person name="Lindquist E.A."/>
            <person name="Lipzen A."/>
            <person name="Lundell T."/>
            <person name="Morin E."/>
            <person name="Murat C."/>
            <person name="Riley R."/>
            <person name="Ohm R."/>
            <person name="Sun H."/>
            <person name="Tunlid A."/>
            <person name="Henrissat B."/>
            <person name="Grigoriev I.V."/>
            <person name="Hibbett D.S."/>
            <person name="Martin F."/>
        </authorList>
    </citation>
    <scope>NUCLEOTIDE SEQUENCE [LARGE SCALE GENOMIC DNA]</scope>
    <source>
        <strain evidence="2">h7</strain>
    </source>
</reference>
<sequence length="53" mass="5864">MYETIQVEYHNSPSGMAFSFPPTLFPIDTAVINPLHRDALASSHGHHPMPDST</sequence>
<dbReference type="AlphaFoldDB" id="A0A0C3BGX3"/>
<dbReference type="Proteomes" id="UP000053424">
    <property type="component" value="Unassembled WGS sequence"/>
</dbReference>
<reference evidence="1 2" key="1">
    <citation type="submission" date="2014-04" db="EMBL/GenBank/DDBJ databases">
        <authorList>
            <consortium name="DOE Joint Genome Institute"/>
            <person name="Kuo A."/>
            <person name="Gay G."/>
            <person name="Dore J."/>
            <person name="Kohler A."/>
            <person name="Nagy L.G."/>
            <person name="Floudas D."/>
            <person name="Copeland A."/>
            <person name="Barry K.W."/>
            <person name="Cichocki N."/>
            <person name="Veneault-Fourrey C."/>
            <person name="LaButti K."/>
            <person name="Lindquist E.A."/>
            <person name="Lipzen A."/>
            <person name="Lundell T."/>
            <person name="Morin E."/>
            <person name="Murat C."/>
            <person name="Sun H."/>
            <person name="Tunlid A."/>
            <person name="Henrissat B."/>
            <person name="Grigoriev I.V."/>
            <person name="Hibbett D.S."/>
            <person name="Martin F."/>
            <person name="Nordberg H.P."/>
            <person name="Cantor M.N."/>
            <person name="Hua S.X."/>
        </authorList>
    </citation>
    <scope>NUCLEOTIDE SEQUENCE [LARGE SCALE GENOMIC DNA]</scope>
    <source>
        <strain evidence="2">h7</strain>
    </source>
</reference>
<organism evidence="1 2">
    <name type="scientific">Hebeloma cylindrosporum</name>
    <dbReference type="NCBI Taxonomy" id="76867"/>
    <lineage>
        <taxon>Eukaryota</taxon>
        <taxon>Fungi</taxon>
        <taxon>Dikarya</taxon>
        <taxon>Basidiomycota</taxon>
        <taxon>Agaricomycotina</taxon>
        <taxon>Agaricomycetes</taxon>
        <taxon>Agaricomycetidae</taxon>
        <taxon>Agaricales</taxon>
        <taxon>Agaricineae</taxon>
        <taxon>Hymenogastraceae</taxon>
        <taxon>Hebeloma</taxon>
    </lineage>
</organism>
<evidence type="ECO:0000313" key="2">
    <source>
        <dbReference type="Proteomes" id="UP000053424"/>
    </source>
</evidence>
<dbReference type="HOGENOM" id="CLU_3068920_0_0_1"/>
<proteinExistence type="predicted"/>
<protein>
    <submittedName>
        <fullName evidence="1">Uncharacterized protein</fullName>
    </submittedName>
</protein>
<name>A0A0C3BGX3_HEBCY</name>
<evidence type="ECO:0000313" key="1">
    <source>
        <dbReference type="EMBL" id="KIM35980.1"/>
    </source>
</evidence>
<keyword evidence="2" id="KW-1185">Reference proteome</keyword>
<gene>
    <name evidence="1" type="ORF">M413DRAFT_449441</name>
</gene>